<reference evidence="2" key="1">
    <citation type="submission" date="2019-08" db="EMBL/GenBank/DDBJ databases">
        <authorList>
            <person name="Kucharzyk K."/>
            <person name="Murdoch R.W."/>
            <person name="Higgins S."/>
            <person name="Loffler F."/>
        </authorList>
    </citation>
    <scope>NUCLEOTIDE SEQUENCE</scope>
</reference>
<dbReference type="AlphaFoldDB" id="A0A645FGY7"/>
<sequence length="101" mass="11034">MFGRNPDAVVPHFKGDFVAPSPGRQQYATAWRGIAQRIGQQVGDHPFQHNRIGFDPERGGANAQGHVAVGRCPTKGIGEALKDRLQRRGARLRLDAGHIES</sequence>
<evidence type="ECO:0000256" key="1">
    <source>
        <dbReference type="SAM" id="MobiDB-lite"/>
    </source>
</evidence>
<protein>
    <submittedName>
        <fullName evidence="2">Uncharacterized protein</fullName>
    </submittedName>
</protein>
<dbReference type="EMBL" id="VSSQ01060159">
    <property type="protein sequence ID" value="MPN13641.1"/>
    <property type="molecule type" value="Genomic_DNA"/>
</dbReference>
<accession>A0A645FGY7</accession>
<evidence type="ECO:0000313" key="2">
    <source>
        <dbReference type="EMBL" id="MPN13641.1"/>
    </source>
</evidence>
<gene>
    <name evidence="2" type="ORF">SDC9_160964</name>
</gene>
<proteinExistence type="predicted"/>
<organism evidence="2">
    <name type="scientific">bioreactor metagenome</name>
    <dbReference type="NCBI Taxonomy" id="1076179"/>
    <lineage>
        <taxon>unclassified sequences</taxon>
        <taxon>metagenomes</taxon>
        <taxon>ecological metagenomes</taxon>
    </lineage>
</organism>
<feature type="region of interest" description="Disordered" evidence="1">
    <location>
        <begin position="45"/>
        <end position="65"/>
    </location>
</feature>
<name>A0A645FGY7_9ZZZZ</name>
<comment type="caution">
    <text evidence="2">The sequence shown here is derived from an EMBL/GenBank/DDBJ whole genome shotgun (WGS) entry which is preliminary data.</text>
</comment>